<evidence type="ECO:0000313" key="3">
    <source>
        <dbReference type="Proteomes" id="UP000545286"/>
    </source>
</evidence>
<gene>
    <name evidence="2" type="ORF">FHX72_003696</name>
</gene>
<accession>A0A7W4URY0</accession>
<dbReference type="AlphaFoldDB" id="A0A7W4URY0"/>
<proteinExistence type="predicted"/>
<sequence length="44" mass="4862">MHSRCITVALARIAGARVCVPARSHLRHDTHPTEPAPSDRNRTC</sequence>
<dbReference type="Proteomes" id="UP000545286">
    <property type="component" value="Unassembled WGS sequence"/>
</dbReference>
<feature type="compositionally biased region" description="Basic and acidic residues" evidence="1">
    <location>
        <begin position="27"/>
        <end position="44"/>
    </location>
</feature>
<organism evidence="2 3">
    <name type="scientific">Pseudoclavibacter helvolus</name>
    <dbReference type="NCBI Taxonomy" id="255205"/>
    <lineage>
        <taxon>Bacteria</taxon>
        <taxon>Bacillati</taxon>
        <taxon>Actinomycetota</taxon>
        <taxon>Actinomycetes</taxon>
        <taxon>Micrococcales</taxon>
        <taxon>Microbacteriaceae</taxon>
        <taxon>Pseudoclavibacter</taxon>
    </lineage>
</organism>
<comment type="caution">
    <text evidence="2">The sequence shown here is derived from an EMBL/GenBank/DDBJ whole genome shotgun (WGS) entry which is preliminary data.</text>
</comment>
<dbReference type="EMBL" id="JACHWJ010000012">
    <property type="protein sequence ID" value="MBB2959527.1"/>
    <property type="molecule type" value="Genomic_DNA"/>
</dbReference>
<reference evidence="2 3" key="1">
    <citation type="submission" date="2020-08" db="EMBL/GenBank/DDBJ databases">
        <title>Sequencing the genomes of 1000 actinobacteria strains.</title>
        <authorList>
            <person name="Klenk H.-P."/>
        </authorList>
    </citation>
    <scope>NUCLEOTIDE SEQUENCE [LARGE SCALE GENOMIC DNA]</scope>
    <source>
        <strain evidence="2 3">DSM 20419</strain>
    </source>
</reference>
<keyword evidence="3" id="KW-1185">Reference proteome</keyword>
<protein>
    <submittedName>
        <fullName evidence="2">Uncharacterized protein</fullName>
    </submittedName>
</protein>
<name>A0A7W4URY0_9MICO</name>
<evidence type="ECO:0000256" key="1">
    <source>
        <dbReference type="SAM" id="MobiDB-lite"/>
    </source>
</evidence>
<feature type="region of interest" description="Disordered" evidence="1">
    <location>
        <begin position="22"/>
        <end position="44"/>
    </location>
</feature>
<evidence type="ECO:0000313" key="2">
    <source>
        <dbReference type="EMBL" id="MBB2959527.1"/>
    </source>
</evidence>